<evidence type="ECO:0000313" key="2">
    <source>
        <dbReference type="Proteomes" id="UP000008068"/>
    </source>
</evidence>
<dbReference type="AlphaFoldDB" id="G0NDF8"/>
<evidence type="ECO:0000313" key="1">
    <source>
        <dbReference type="EMBL" id="EGT58279.1"/>
    </source>
</evidence>
<dbReference type="InParanoid" id="G0NDF8"/>
<dbReference type="EMBL" id="GL379867">
    <property type="protein sequence ID" value="EGT58279.1"/>
    <property type="molecule type" value="Genomic_DNA"/>
</dbReference>
<keyword evidence="2" id="KW-1185">Reference proteome</keyword>
<accession>G0NDF8</accession>
<sequence>MAEFNFLKYCKLTLSAAGCPSAVQVEILKLGVQRNMTCALHRGIRSWLPVETVQRDVLRNVVEKYMEVRGADATAGAGTTDEGNVA</sequence>
<dbReference type="Proteomes" id="UP000008068">
    <property type="component" value="Unassembled WGS sequence"/>
</dbReference>
<reference evidence="2" key="1">
    <citation type="submission" date="2011-07" db="EMBL/GenBank/DDBJ databases">
        <authorList>
            <consortium name="Caenorhabditis brenneri Sequencing and Analysis Consortium"/>
            <person name="Wilson R.K."/>
        </authorList>
    </citation>
    <scope>NUCLEOTIDE SEQUENCE [LARGE SCALE GENOMIC DNA]</scope>
    <source>
        <strain evidence="2">PB2801</strain>
    </source>
</reference>
<dbReference type="HOGENOM" id="CLU_2499904_0_0_1"/>
<name>G0NDF8_CAEBE</name>
<organism evidence="2">
    <name type="scientific">Caenorhabditis brenneri</name>
    <name type="common">Nematode worm</name>
    <dbReference type="NCBI Taxonomy" id="135651"/>
    <lineage>
        <taxon>Eukaryota</taxon>
        <taxon>Metazoa</taxon>
        <taxon>Ecdysozoa</taxon>
        <taxon>Nematoda</taxon>
        <taxon>Chromadorea</taxon>
        <taxon>Rhabditida</taxon>
        <taxon>Rhabditina</taxon>
        <taxon>Rhabditomorpha</taxon>
        <taxon>Rhabditoidea</taxon>
        <taxon>Rhabditidae</taxon>
        <taxon>Peloderinae</taxon>
        <taxon>Caenorhabditis</taxon>
    </lineage>
</organism>
<protein>
    <submittedName>
        <fullName evidence="1">Uncharacterized protein</fullName>
    </submittedName>
</protein>
<gene>
    <name evidence="1" type="ORF">CAEBREN_10098</name>
</gene>
<proteinExistence type="predicted"/>